<keyword evidence="3" id="KW-1185">Reference proteome</keyword>
<evidence type="ECO:0000256" key="1">
    <source>
        <dbReference type="SAM" id="MobiDB-lite"/>
    </source>
</evidence>
<dbReference type="AlphaFoldDB" id="A0A9N9I8L8"/>
<protein>
    <submittedName>
        <fullName evidence="2">9482_t:CDS:1</fullName>
    </submittedName>
</protein>
<feature type="region of interest" description="Disordered" evidence="1">
    <location>
        <begin position="37"/>
        <end position="65"/>
    </location>
</feature>
<dbReference type="Proteomes" id="UP000789405">
    <property type="component" value="Unassembled WGS sequence"/>
</dbReference>
<proteinExistence type="predicted"/>
<accession>A0A9N9I8L8</accession>
<name>A0A9N9I8L8_9GLOM</name>
<evidence type="ECO:0000313" key="2">
    <source>
        <dbReference type="EMBL" id="CAG8725227.1"/>
    </source>
</evidence>
<dbReference type="EMBL" id="CAJVPY010011215">
    <property type="protein sequence ID" value="CAG8725227.1"/>
    <property type="molecule type" value="Genomic_DNA"/>
</dbReference>
<reference evidence="2" key="1">
    <citation type="submission" date="2021-06" db="EMBL/GenBank/DDBJ databases">
        <authorList>
            <person name="Kallberg Y."/>
            <person name="Tangrot J."/>
            <person name="Rosling A."/>
        </authorList>
    </citation>
    <scope>NUCLEOTIDE SEQUENCE</scope>
    <source>
        <strain evidence="2">MA453B</strain>
    </source>
</reference>
<evidence type="ECO:0000313" key="3">
    <source>
        <dbReference type="Proteomes" id="UP000789405"/>
    </source>
</evidence>
<organism evidence="2 3">
    <name type="scientific">Dentiscutata erythropus</name>
    <dbReference type="NCBI Taxonomy" id="1348616"/>
    <lineage>
        <taxon>Eukaryota</taxon>
        <taxon>Fungi</taxon>
        <taxon>Fungi incertae sedis</taxon>
        <taxon>Mucoromycota</taxon>
        <taxon>Glomeromycotina</taxon>
        <taxon>Glomeromycetes</taxon>
        <taxon>Diversisporales</taxon>
        <taxon>Gigasporaceae</taxon>
        <taxon>Dentiscutata</taxon>
    </lineage>
</organism>
<feature type="non-terminal residue" evidence="2">
    <location>
        <position position="101"/>
    </location>
</feature>
<feature type="compositionally biased region" description="Polar residues" evidence="1">
    <location>
        <begin position="51"/>
        <end position="60"/>
    </location>
</feature>
<sequence length="101" mass="11764">NYNLRNLEQRYQEWQEHQQTVVRTILNSLIDFPTTVLQDPNTVRTKEHPSGATNRQSTSTTRRDPSGFEFIDAKVRNCSLCKQARHNIMPILVQVEVVLNK</sequence>
<comment type="caution">
    <text evidence="2">The sequence shown here is derived from an EMBL/GenBank/DDBJ whole genome shotgun (WGS) entry which is preliminary data.</text>
</comment>
<dbReference type="OrthoDB" id="2436819at2759"/>
<gene>
    <name evidence="2" type="ORF">DERYTH_LOCUS14656</name>
</gene>